<evidence type="ECO:0000313" key="7">
    <source>
        <dbReference type="Proteomes" id="UP001469553"/>
    </source>
</evidence>
<evidence type="ECO:0000313" key="6">
    <source>
        <dbReference type="EMBL" id="MEQ2312757.1"/>
    </source>
</evidence>
<dbReference type="PANTHER" id="PTHR13748">
    <property type="entry name" value="COBW-RELATED"/>
    <property type="match status" value="1"/>
</dbReference>
<evidence type="ECO:0000256" key="1">
    <source>
        <dbReference type="ARBA" id="ARBA00022741"/>
    </source>
</evidence>
<reference evidence="6 7" key="1">
    <citation type="submission" date="2021-06" db="EMBL/GenBank/DDBJ databases">
        <authorList>
            <person name="Palmer J.M."/>
        </authorList>
    </citation>
    <scope>NUCLEOTIDE SEQUENCE [LARGE SCALE GENOMIC DNA]</scope>
    <source>
        <strain evidence="6 7">AS_MEX2019</strain>
        <tissue evidence="6">Muscle</tissue>
    </source>
</reference>
<name>A0ABV1A446_9TELE</name>
<dbReference type="Proteomes" id="UP001469553">
    <property type="component" value="Unassembled WGS sequence"/>
</dbReference>
<keyword evidence="1" id="KW-0547">Nucleotide-binding</keyword>
<sequence length="111" mass="12590">SILTVTFEVPGDLCEDALNAFIQDLLWEKKFCNKAGEPMTVIRLKGIVSFAGKAHQVMLQGVHELYEFNETPQLWEENSHINRLVFIGRNLDKNILQEIFISTVVTNGGKK</sequence>
<keyword evidence="2" id="KW-0862">Zinc</keyword>
<keyword evidence="7" id="KW-1185">Reference proteome</keyword>
<keyword evidence="3" id="KW-0342">GTP-binding</keyword>
<dbReference type="SMART" id="SM00833">
    <property type="entry name" value="CobW_C"/>
    <property type="match status" value="1"/>
</dbReference>
<feature type="non-terminal residue" evidence="6">
    <location>
        <position position="1"/>
    </location>
</feature>
<dbReference type="InterPro" id="IPR036627">
    <property type="entry name" value="CobW-likC_sf"/>
</dbReference>
<dbReference type="Gene3D" id="3.30.1220.10">
    <property type="entry name" value="CobW-like, C-terminal domain"/>
    <property type="match status" value="1"/>
</dbReference>
<evidence type="ECO:0000259" key="5">
    <source>
        <dbReference type="SMART" id="SM00833"/>
    </source>
</evidence>
<dbReference type="PANTHER" id="PTHR13748:SF31">
    <property type="entry name" value="ZINC-REGULATED GTPASE METALLOPROTEIN ACTIVATOR 1A-RELATED"/>
    <property type="match status" value="1"/>
</dbReference>
<keyword evidence="4" id="KW-0143">Chaperone</keyword>
<evidence type="ECO:0000256" key="2">
    <source>
        <dbReference type="ARBA" id="ARBA00022833"/>
    </source>
</evidence>
<dbReference type="EMBL" id="JAHRIP010080147">
    <property type="protein sequence ID" value="MEQ2312757.1"/>
    <property type="molecule type" value="Genomic_DNA"/>
</dbReference>
<protein>
    <recommendedName>
        <fullName evidence="5">CobW C-terminal domain-containing protein</fullName>
    </recommendedName>
</protein>
<evidence type="ECO:0000256" key="3">
    <source>
        <dbReference type="ARBA" id="ARBA00023134"/>
    </source>
</evidence>
<feature type="domain" description="CobW C-terminal" evidence="5">
    <location>
        <begin position="2"/>
        <end position="104"/>
    </location>
</feature>
<dbReference type="Pfam" id="PF07683">
    <property type="entry name" value="CobW_C"/>
    <property type="match status" value="1"/>
</dbReference>
<dbReference type="InterPro" id="IPR051316">
    <property type="entry name" value="Zinc-reg_GTPase_activator"/>
</dbReference>
<accession>A0ABV1A446</accession>
<gene>
    <name evidence="6" type="ORF">AMECASPLE_034536</name>
</gene>
<dbReference type="InterPro" id="IPR011629">
    <property type="entry name" value="CobW-like_C"/>
</dbReference>
<organism evidence="6 7">
    <name type="scientific">Ameca splendens</name>
    <dbReference type="NCBI Taxonomy" id="208324"/>
    <lineage>
        <taxon>Eukaryota</taxon>
        <taxon>Metazoa</taxon>
        <taxon>Chordata</taxon>
        <taxon>Craniata</taxon>
        <taxon>Vertebrata</taxon>
        <taxon>Euteleostomi</taxon>
        <taxon>Actinopterygii</taxon>
        <taxon>Neopterygii</taxon>
        <taxon>Teleostei</taxon>
        <taxon>Neoteleostei</taxon>
        <taxon>Acanthomorphata</taxon>
        <taxon>Ovalentaria</taxon>
        <taxon>Atherinomorphae</taxon>
        <taxon>Cyprinodontiformes</taxon>
        <taxon>Goodeidae</taxon>
        <taxon>Ameca</taxon>
    </lineage>
</organism>
<dbReference type="SUPFAM" id="SSF90002">
    <property type="entry name" value="Hypothetical protein YjiA, C-terminal domain"/>
    <property type="match status" value="1"/>
</dbReference>
<proteinExistence type="predicted"/>
<evidence type="ECO:0000256" key="4">
    <source>
        <dbReference type="ARBA" id="ARBA00023186"/>
    </source>
</evidence>
<comment type="caution">
    <text evidence="6">The sequence shown here is derived from an EMBL/GenBank/DDBJ whole genome shotgun (WGS) entry which is preliminary data.</text>
</comment>